<dbReference type="InterPro" id="IPR014718">
    <property type="entry name" value="GH-type_carb-bd"/>
</dbReference>
<dbReference type="GO" id="GO:0016853">
    <property type="term" value="F:isomerase activity"/>
    <property type="evidence" value="ECO:0007669"/>
    <property type="project" value="InterPro"/>
</dbReference>
<dbReference type="CDD" id="cd09024">
    <property type="entry name" value="Aldose_epim_lacX"/>
    <property type="match status" value="1"/>
</dbReference>
<accession>A0A2C7AEI1</accession>
<organism evidence="1 2">
    <name type="scientific">Teichococcus rhizosphaerae</name>
    <dbReference type="NCBI Taxonomy" id="1335062"/>
    <lineage>
        <taxon>Bacteria</taxon>
        <taxon>Pseudomonadati</taxon>
        <taxon>Pseudomonadota</taxon>
        <taxon>Alphaproteobacteria</taxon>
        <taxon>Acetobacterales</taxon>
        <taxon>Roseomonadaceae</taxon>
        <taxon>Roseomonas</taxon>
    </lineage>
</organism>
<gene>
    <name evidence="1" type="ORF">CR162_09970</name>
</gene>
<dbReference type="Proteomes" id="UP000223527">
    <property type="component" value="Unassembled WGS sequence"/>
</dbReference>
<reference evidence="1 2" key="1">
    <citation type="submission" date="2017-10" db="EMBL/GenBank/DDBJ databases">
        <authorList>
            <person name="Banno H."/>
            <person name="Chua N.-H."/>
        </authorList>
    </citation>
    <scope>NUCLEOTIDE SEQUENCE [LARGE SCALE GENOMIC DNA]</scope>
    <source>
        <strain evidence="1 2">YW11</strain>
    </source>
</reference>
<dbReference type="AlphaFoldDB" id="A0A2C7AEI1"/>
<dbReference type="InterPro" id="IPR008183">
    <property type="entry name" value="Aldose_1/G6P_1-epimerase"/>
</dbReference>
<dbReference type="RefSeq" id="WP_099095400.1">
    <property type="nucleotide sequence ID" value="NZ_PDNU01000015.1"/>
</dbReference>
<sequence length="290" mass="31122">MSDRHNIGADGLSATILAHGAELASLRDAVGEEYLWQAGPEWRRHAPVLFPIVGRLAGDTLRHAGRAHRMTQHGFARDRRFEWVERGAAACRLRLTDDAETRAAFPFGFALELAYALAGGTLTVEATIANPAESGALPCAIGAHPAFRWPLVPGTAREAHRLVFERPEPGPSHRLEGGLLGPAEPSPIQGGALRLSPALFARDALILPGVASRALRYEAPDGTALALRWEGYPDLGIWSKPEGADFLCIEPWHGMASPVGWDGEFAGKPGLLVLRPGESRSFTWSVSLGA</sequence>
<evidence type="ECO:0000313" key="2">
    <source>
        <dbReference type="Proteomes" id="UP000223527"/>
    </source>
</evidence>
<dbReference type="InterPro" id="IPR011013">
    <property type="entry name" value="Gal_mutarotase_sf_dom"/>
</dbReference>
<dbReference type="GO" id="GO:0030246">
    <property type="term" value="F:carbohydrate binding"/>
    <property type="evidence" value="ECO:0007669"/>
    <property type="project" value="InterPro"/>
</dbReference>
<dbReference type="SUPFAM" id="SSF74650">
    <property type="entry name" value="Galactose mutarotase-like"/>
    <property type="match status" value="1"/>
</dbReference>
<dbReference type="InterPro" id="IPR037481">
    <property type="entry name" value="LacX"/>
</dbReference>
<dbReference type="Gene3D" id="2.70.98.10">
    <property type="match status" value="1"/>
</dbReference>
<comment type="caution">
    <text evidence="1">The sequence shown here is derived from an EMBL/GenBank/DDBJ whole genome shotgun (WGS) entry which is preliminary data.</text>
</comment>
<dbReference type="PANTHER" id="PTHR11122">
    <property type="entry name" value="APOSPORY-ASSOCIATED PROTEIN C-RELATED"/>
    <property type="match status" value="1"/>
</dbReference>
<dbReference type="PANTHER" id="PTHR11122:SF13">
    <property type="entry name" value="GLUCOSE-6-PHOSPHATE 1-EPIMERASE"/>
    <property type="match status" value="1"/>
</dbReference>
<name>A0A2C7AEI1_9PROT</name>
<dbReference type="GO" id="GO:0005975">
    <property type="term" value="P:carbohydrate metabolic process"/>
    <property type="evidence" value="ECO:0007669"/>
    <property type="project" value="InterPro"/>
</dbReference>
<keyword evidence="2" id="KW-1185">Reference proteome</keyword>
<evidence type="ECO:0000313" key="1">
    <source>
        <dbReference type="EMBL" id="PHK95067.1"/>
    </source>
</evidence>
<protein>
    <submittedName>
        <fullName evidence="1">Aldose epimerase</fullName>
    </submittedName>
</protein>
<dbReference type="OrthoDB" id="9795355at2"/>
<proteinExistence type="predicted"/>
<dbReference type="EMBL" id="PDNU01000015">
    <property type="protein sequence ID" value="PHK95067.1"/>
    <property type="molecule type" value="Genomic_DNA"/>
</dbReference>
<dbReference type="Pfam" id="PF01263">
    <property type="entry name" value="Aldose_epim"/>
    <property type="match status" value="1"/>
</dbReference>